<evidence type="ECO:0000256" key="6">
    <source>
        <dbReference type="ARBA" id="ARBA00023136"/>
    </source>
</evidence>
<keyword evidence="2" id="KW-0813">Transport</keyword>
<evidence type="ECO:0000256" key="3">
    <source>
        <dbReference type="ARBA" id="ARBA00022475"/>
    </source>
</evidence>
<evidence type="ECO:0000256" key="4">
    <source>
        <dbReference type="ARBA" id="ARBA00022741"/>
    </source>
</evidence>
<name>A0A7R8X3D8_9CRUS</name>
<comment type="subcellular location">
    <subcellularLocation>
        <location evidence="1">Cell membrane</location>
        <topology evidence="1">Peripheral membrane protein</topology>
    </subcellularLocation>
</comment>
<evidence type="ECO:0000313" key="7">
    <source>
        <dbReference type="EMBL" id="CAD7239752.1"/>
    </source>
</evidence>
<keyword evidence="4" id="KW-0547">Nucleotide-binding</keyword>
<dbReference type="SUPFAM" id="SSF52540">
    <property type="entry name" value="P-loop containing nucleoside triphosphate hydrolases"/>
    <property type="match status" value="1"/>
</dbReference>
<dbReference type="EMBL" id="OB739938">
    <property type="protein sequence ID" value="CAD7239752.1"/>
    <property type="molecule type" value="Genomic_DNA"/>
</dbReference>
<dbReference type="InterPro" id="IPR050388">
    <property type="entry name" value="ABC_Ni/Peptide_Import"/>
</dbReference>
<evidence type="ECO:0000256" key="2">
    <source>
        <dbReference type="ARBA" id="ARBA00022448"/>
    </source>
</evidence>
<dbReference type="PANTHER" id="PTHR43297">
    <property type="entry name" value="OLIGOPEPTIDE TRANSPORT ATP-BINDING PROTEIN APPD"/>
    <property type="match status" value="1"/>
</dbReference>
<sequence length="157" mass="16856">MSTLLDIKGLSIEFPTRRGTVEAARNVSLTVQSGEVLGLVGESGAGKSTIGNAIINLLEAPGRISDGSIRFEGEELRDKDDDAMRRVRGDRIGMIFQDPQTSLNPLMTIGAQLVETIEKATQLRGAAAQQHAVELLEQVGITEAVARLKAYPHQFSG</sequence>
<dbReference type="InterPro" id="IPR003439">
    <property type="entry name" value="ABC_transporter-like_ATP-bd"/>
</dbReference>
<keyword evidence="3" id="KW-1003">Cell membrane</keyword>
<dbReference type="GO" id="GO:0016887">
    <property type="term" value="F:ATP hydrolysis activity"/>
    <property type="evidence" value="ECO:0007669"/>
    <property type="project" value="InterPro"/>
</dbReference>
<proteinExistence type="predicted"/>
<keyword evidence="5" id="KW-0067">ATP-binding</keyword>
<dbReference type="InterPro" id="IPR003593">
    <property type="entry name" value="AAA+_ATPase"/>
</dbReference>
<accession>A0A7R8X3D8</accession>
<dbReference type="PANTHER" id="PTHR43297:SF7">
    <property type="entry name" value="D,D-DIPEPTIDE TRANSPORT ATP-BINDING PROTEIN DDPD-RELATED"/>
    <property type="match status" value="1"/>
</dbReference>
<dbReference type="SMART" id="SM00382">
    <property type="entry name" value="AAA"/>
    <property type="match status" value="1"/>
</dbReference>
<protein>
    <submittedName>
        <fullName evidence="7">Uncharacterized protein</fullName>
    </submittedName>
</protein>
<gene>
    <name evidence="7" type="ORF">CTOB1V02_LOCUS17567</name>
</gene>
<evidence type="ECO:0000256" key="5">
    <source>
        <dbReference type="ARBA" id="ARBA00022840"/>
    </source>
</evidence>
<dbReference type="Pfam" id="PF00005">
    <property type="entry name" value="ABC_tran"/>
    <property type="match status" value="1"/>
</dbReference>
<dbReference type="AlphaFoldDB" id="A0A7R8X3D8"/>
<feature type="non-terminal residue" evidence="7">
    <location>
        <position position="157"/>
    </location>
</feature>
<keyword evidence="6" id="KW-0472">Membrane</keyword>
<dbReference type="GO" id="GO:0005886">
    <property type="term" value="C:plasma membrane"/>
    <property type="evidence" value="ECO:0007669"/>
    <property type="project" value="UniProtKB-SubCell"/>
</dbReference>
<dbReference type="GO" id="GO:0005524">
    <property type="term" value="F:ATP binding"/>
    <property type="evidence" value="ECO:0007669"/>
    <property type="project" value="UniProtKB-KW"/>
</dbReference>
<dbReference type="InterPro" id="IPR027417">
    <property type="entry name" value="P-loop_NTPase"/>
</dbReference>
<evidence type="ECO:0000256" key="1">
    <source>
        <dbReference type="ARBA" id="ARBA00004202"/>
    </source>
</evidence>
<dbReference type="Gene3D" id="3.40.50.300">
    <property type="entry name" value="P-loop containing nucleotide triphosphate hydrolases"/>
    <property type="match status" value="1"/>
</dbReference>
<dbReference type="OrthoDB" id="10067823at2759"/>
<reference evidence="7" key="1">
    <citation type="submission" date="2020-11" db="EMBL/GenBank/DDBJ databases">
        <authorList>
            <person name="Tran Van P."/>
        </authorList>
    </citation>
    <scope>NUCLEOTIDE SEQUENCE</scope>
</reference>
<organism evidence="7">
    <name type="scientific">Cyprideis torosa</name>
    <dbReference type="NCBI Taxonomy" id="163714"/>
    <lineage>
        <taxon>Eukaryota</taxon>
        <taxon>Metazoa</taxon>
        <taxon>Ecdysozoa</taxon>
        <taxon>Arthropoda</taxon>
        <taxon>Crustacea</taxon>
        <taxon>Oligostraca</taxon>
        <taxon>Ostracoda</taxon>
        <taxon>Podocopa</taxon>
        <taxon>Podocopida</taxon>
        <taxon>Cytherocopina</taxon>
        <taxon>Cytheroidea</taxon>
        <taxon>Cytherideidae</taxon>
        <taxon>Cyprideis</taxon>
    </lineage>
</organism>